<evidence type="ECO:0000256" key="2">
    <source>
        <dbReference type="ARBA" id="ARBA00023315"/>
    </source>
</evidence>
<keyword evidence="2 4" id="KW-0012">Acyltransferase</keyword>
<feature type="domain" description="N-acetyltransferase" evidence="3">
    <location>
        <begin position="1"/>
        <end position="74"/>
    </location>
</feature>
<dbReference type="EMBL" id="JBHTLK010000187">
    <property type="protein sequence ID" value="MFD1150821.1"/>
    <property type="molecule type" value="Genomic_DNA"/>
</dbReference>
<evidence type="ECO:0000313" key="5">
    <source>
        <dbReference type="Proteomes" id="UP001597168"/>
    </source>
</evidence>
<dbReference type="InterPro" id="IPR056935">
    <property type="entry name" value="Rv0428c-like_C"/>
</dbReference>
<accession>A0ABW3R173</accession>
<gene>
    <name evidence="4" type="ORF">ACFQ3T_27145</name>
</gene>
<protein>
    <submittedName>
        <fullName evidence="4">GNAT family N-acetyltransferase</fullName>
        <ecNumber evidence="4">2.3.1.-</ecNumber>
    </submittedName>
</protein>
<sequence>GDLLHVARLAVRPDARRLGLARRLMGALATWGLERGATTCALQVAEHNTAAITLYRSLGCAEHHRYRYWVSNHS</sequence>
<dbReference type="InterPro" id="IPR000182">
    <property type="entry name" value="GNAT_dom"/>
</dbReference>
<dbReference type="InterPro" id="IPR050832">
    <property type="entry name" value="Bact_Acetyltransf"/>
</dbReference>
<dbReference type="CDD" id="cd04301">
    <property type="entry name" value="NAT_SF"/>
    <property type="match status" value="1"/>
</dbReference>
<evidence type="ECO:0000313" key="4">
    <source>
        <dbReference type="EMBL" id="MFD1150821.1"/>
    </source>
</evidence>
<dbReference type="Gene3D" id="3.40.630.30">
    <property type="match status" value="1"/>
</dbReference>
<comment type="caution">
    <text evidence="4">The sequence shown here is derived from an EMBL/GenBank/DDBJ whole genome shotgun (WGS) entry which is preliminary data.</text>
</comment>
<organism evidence="4 5">
    <name type="scientific">Saccharothrix hoggarensis</name>
    <dbReference type="NCBI Taxonomy" id="913853"/>
    <lineage>
        <taxon>Bacteria</taxon>
        <taxon>Bacillati</taxon>
        <taxon>Actinomycetota</taxon>
        <taxon>Actinomycetes</taxon>
        <taxon>Pseudonocardiales</taxon>
        <taxon>Pseudonocardiaceae</taxon>
        <taxon>Saccharothrix</taxon>
    </lineage>
</organism>
<evidence type="ECO:0000259" key="3">
    <source>
        <dbReference type="PROSITE" id="PS51186"/>
    </source>
</evidence>
<name>A0ABW3R173_9PSEU</name>
<dbReference type="Proteomes" id="UP001597168">
    <property type="component" value="Unassembled WGS sequence"/>
</dbReference>
<keyword evidence="1 4" id="KW-0808">Transferase</keyword>
<dbReference type="RefSeq" id="WP_380727257.1">
    <property type="nucleotide sequence ID" value="NZ_JBHTLK010000187.1"/>
</dbReference>
<dbReference type="PROSITE" id="PS51186">
    <property type="entry name" value="GNAT"/>
    <property type="match status" value="1"/>
</dbReference>
<reference evidence="5" key="1">
    <citation type="journal article" date="2019" name="Int. J. Syst. Evol. Microbiol.">
        <title>The Global Catalogue of Microorganisms (GCM) 10K type strain sequencing project: providing services to taxonomists for standard genome sequencing and annotation.</title>
        <authorList>
            <consortium name="The Broad Institute Genomics Platform"/>
            <consortium name="The Broad Institute Genome Sequencing Center for Infectious Disease"/>
            <person name="Wu L."/>
            <person name="Ma J."/>
        </authorList>
    </citation>
    <scope>NUCLEOTIDE SEQUENCE [LARGE SCALE GENOMIC DNA]</scope>
    <source>
        <strain evidence="5">CCUG 60214</strain>
    </source>
</reference>
<dbReference type="PANTHER" id="PTHR43877">
    <property type="entry name" value="AMINOALKYLPHOSPHONATE N-ACETYLTRANSFERASE-RELATED-RELATED"/>
    <property type="match status" value="1"/>
</dbReference>
<dbReference type="InterPro" id="IPR016181">
    <property type="entry name" value="Acyl_CoA_acyltransferase"/>
</dbReference>
<dbReference type="SUPFAM" id="SSF55729">
    <property type="entry name" value="Acyl-CoA N-acyltransferases (Nat)"/>
    <property type="match status" value="1"/>
</dbReference>
<evidence type="ECO:0000256" key="1">
    <source>
        <dbReference type="ARBA" id="ARBA00022679"/>
    </source>
</evidence>
<proteinExistence type="predicted"/>
<dbReference type="GO" id="GO:0016746">
    <property type="term" value="F:acyltransferase activity"/>
    <property type="evidence" value="ECO:0007669"/>
    <property type="project" value="UniProtKB-KW"/>
</dbReference>
<dbReference type="Pfam" id="PF24553">
    <property type="entry name" value="Rv0428c_C"/>
    <property type="match status" value="1"/>
</dbReference>
<feature type="non-terminal residue" evidence="4">
    <location>
        <position position="1"/>
    </location>
</feature>
<dbReference type="EC" id="2.3.1.-" evidence="4"/>
<keyword evidence="5" id="KW-1185">Reference proteome</keyword>